<dbReference type="InterPro" id="IPR051099">
    <property type="entry name" value="AGR/TXD"/>
</dbReference>
<evidence type="ECO:0000256" key="1">
    <source>
        <dbReference type="ARBA" id="ARBA00022729"/>
    </source>
</evidence>
<keyword evidence="1" id="KW-0732">Signal</keyword>
<protein>
    <recommendedName>
        <fullName evidence="4">Anterior gradient protein 3</fullName>
    </recommendedName>
</protein>
<dbReference type="Gene3D" id="3.40.30.10">
    <property type="entry name" value="Glutaredoxin"/>
    <property type="match status" value="1"/>
</dbReference>
<dbReference type="PANTHER" id="PTHR15337">
    <property type="entry name" value="ANTERIOR GRADIENT PROTEIN-RELATED"/>
    <property type="match status" value="1"/>
</dbReference>
<evidence type="ECO:0000313" key="2">
    <source>
        <dbReference type="EMBL" id="KAJ7322379.1"/>
    </source>
</evidence>
<dbReference type="SUPFAM" id="SSF52833">
    <property type="entry name" value="Thioredoxin-like"/>
    <property type="match status" value="1"/>
</dbReference>
<dbReference type="GO" id="GO:0005783">
    <property type="term" value="C:endoplasmic reticulum"/>
    <property type="evidence" value="ECO:0007669"/>
    <property type="project" value="TreeGrafter"/>
</dbReference>
<comment type="caution">
    <text evidence="2">The sequence shown here is derived from an EMBL/GenBank/DDBJ whole genome shotgun (WGS) entry which is preliminary data.</text>
</comment>
<dbReference type="Pfam" id="PF13899">
    <property type="entry name" value="Thioredoxin_7"/>
    <property type="match status" value="1"/>
</dbReference>
<evidence type="ECO:0000313" key="3">
    <source>
        <dbReference type="Proteomes" id="UP001142489"/>
    </source>
</evidence>
<proteinExistence type="predicted"/>
<dbReference type="AlphaFoldDB" id="A0A9Q0XQY2"/>
<evidence type="ECO:0008006" key="4">
    <source>
        <dbReference type="Google" id="ProtNLM"/>
    </source>
</evidence>
<name>A0A9Q0XQY2_9SAUR</name>
<dbReference type="OrthoDB" id="262308at2759"/>
<dbReference type="InterPro" id="IPR036249">
    <property type="entry name" value="Thioredoxin-like_sf"/>
</dbReference>
<dbReference type="GO" id="GO:0002162">
    <property type="term" value="F:dystroglycan binding"/>
    <property type="evidence" value="ECO:0007669"/>
    <property type="project" value="TreeGrafter"/>
</dbReference>
<dbReference type="Proteomes" id="UP001142489">
    <property type="component" value="Unassembled WGS sequence"/>
</dbReference>
<feature type="non-terminal residue" evidence="2">
    <location>
        <position position="121"/>
    </location>
</feature>
<organism evidence="2 3">
    <name type="scientific">Phrynocephalus forsythii</name>
    <dbReference type="NCBI Taxonomy" id="171643"/>
    <lineage>
        <taxon>Eukaryota</taxon>
        <taxon>Metazoa</taxon>
        <taxon>Chordata</taxon>
        <taxon>Craniata</taxon>
        <taxon>Vertebrata</taxon>
        <taxon>Euteleostomi</taxon>
        <taxon>Lepidosauria</taxon>
        <taxon>Squamata</taxon>
        <taxon>Bifurcata</taxon>
        <taxon>Unidentata</taxon>
        <taxon>Episquamata</taxon>
        <taxon>Toxicofera</taxon>
        <taxon>Iguania</taxon>
        <taxon>Acrodonta</taxon>
        <taxon>Agamidae</taxon>
        <taxon>Agaminae</taxon>
        <taxon>Phrynocephalus</taxon>
    </lineage>
</organism>
<gene>
    <name evidence="2" type="ORF">JRQ81_018666</name>
</gene>
<accession>A0A9Q0XQY2</accession>
<sequence>WGDEITWVQTYEEGLYQAKQSNKPLMVIHHLEDCQYCQALKKVFAENQEIQDMCQNNFIMLNLMHETTDKNMSPDGQYVPRIMFNSICTVAKSKELVMVQIKLLAVSLIYSDNMNMQTLSA</sequence>
<keyword evidence="3" id="KW-1185">Reference proteome</keyword>
<dbReference type="PANTHER" id="PTHR15337:SF5">
    <property type="entry name" value="ANTERIOR GRADIENT PROTEIN 3"/>
    <property type="match status" value="1"/>
</dbReference>
<reference evidence="2" key="1">
    <citation type="journal article" date="2023" name="DNA Res.">
        <title>Chromosome-level genome assembly of Phrynocephalus forsythii using third-generation DNA sequencing and Hi-C analysis.</title>
        <authorList>
            <person name="Qi Y."/>
            <person name="Zhao W."/>
            <person name="Zhao Y."/>
            <person name="Niu C."/>
            <person name="Cao S."/>
            <person name="Zhang Y."/>
        </authorList>
    </citation>
    <scope>NUCLEOTIDE SEQUENCE</scope>
    <source>
        <tissue evidence="2">Muscle</tissue>
    </source>
</reference>
<dbReference type="EMBL" id="JAPFRF010000009">
    <property type="protein sequence ID" value="KAJ7322379.1"/>
    <property type="molecule type" value="Genomic_DNA"/>
</dbReference>